<evidence type="ECO:0000256" key="1">
    <source>
        <dbReference type="ARBA" id="ARBA00023242"/>
    </source>
</evidence>
<dbReference type="Pfam" id="PF00172">
    <property type="entry name" value="Zn_clus"/>
    <property type="match status" value="1"/>
</dbReference>
<dbReference type="GO" id="GO:0000981">
    <property type="term" value="F:DNA-binding transcription factor activity, RNA polymerase II-specific"/>
    <property type="evidence" value="ECO:0007669"/>
    <property type="project" value="InterPro"/>
</dbReference>
<dbReference type="CDD" id="cd00067">
    <property type="entry name" value="GAL4"/>
    <property type="match status" value="1"/>
</dbReference>
<name>A0A9P4N509_9PLEO</name>
<proteinExistence type="predicted"/>
<keyword evidence="1" id="KW-0539">Nucleus</keyword>
<keyword evidence="4" id="KW-1185">Reference proteome</keyword>
<dbReference type="InterPro" id="IPR036864">
    <property type="entry name" value="Zn2-C6_fun-type_DNA-bd_sf"/>
</dbReference>
<dbReference type="Proteomes" id="UP000800093">
    <property type="component" value="Unassembled WGS sequence"/>
</dbReference>
<dbReference type="OrthoDB" id="3915506at2759"/>
<evidence type="ECO:0000259" key="2">
    <source>
        <dbReference type="PROSITE" id="PS50048"/>
    </source>
</evidence>
<organism evidence="3 4">
    <name type="scientific">Lojkania enalia</name>
    <dbReference type="NCBI Taxonomy" id="147567"/>
    <lineage>
        <taxon>Eukaryota</taxon>
        <taxon>Fungi</taxon>
        <taxon>Dikarya</taxon>
        <taxon>Ascomycota</taxon>
        <taxon>Pezizomycotina</taxon>
        <taxon>Dothideomycetes</taxon>
        <taxon>Pleosporomycetidae</taxon>
        <taxon>Pleosporales</taxon>
        <taxon>Pleosporales incertae sedis</taxon>
        <taxon>Lojkania</taxon>
    </lineage>
</organism>
<comment type="caution">
    <text evidence="3">The sequence shown here is derived from an EMBL/GenBank/DDBJ whole genome shotgun (WGS) entry which is preliminary data.</text>
</comment>
<dbReference type="PROSITE" id="PS50048">
    <property type="entry name" value="ZN2_CY6_FUNGAL_2"/>
    <property type="match status" value="1"/>
</dbReference>
<sequence length="425" mass="46928">MKVLKRKPMSFSYASKNSVTKIRDACNRCHFKKLKCERTATGCLRCDQANLACVSGPRRPYDITNRVRGQRQVRTLQTSEASPSSSLSQSVDHLVEDWSIDGFDLSNPVSNLTPAEHSSFSFPRPEVETLWSRDIVPGEETISVASNILWPTDPANPTMSASVQGLGTKQALPLDQTLVETASGSESQSVNLVSAIADTALHIFQPNELDSLRLLPQPRRPSAKEAPRGSLDLYTHTFNASQALAKVVHLTKDSCCGHEQSGSLPIDDADLVLTLSCFLKLLSRYDTIFRLWLDVIDHSMVYHDDTLPSLALSSLRGDMMRLLPPVTIGLYAAPHFHFSQIQLTLDVSTNMMGELGEALEILATNVTGRNRRANVNVLTHVGDTTIELVMEKMRAVVGRKETVMKKMEDTAVKQRIEALFLVPGT</sequence>
<dbReference type="SMART" id="SM00066">
    <property type="entry name" value="GAL4"/>
    <property type="match status" value="1"/>
</dbReference>
<dbReference type="EMBL" id="ML986729">
    <property type="protein sequence ID" value="KAF2258896.1"/>
    <property type="molecule type" value="Genomic_DNA"/>
</dbReference>
<feature type="domain" description="Zn(2)-C6 fungal-type" evidence="2">
    <location>
        <begin position="25"/>
        <end position="55"/>
    </location>
</feature>
<reference evidence="4" key="1">
    <citation type="journal article" date="2020" name="Stud. Mycol.">
        <title>101 Dothideomycetes genomes: A test case for predicting lifestyles and emergence of pathogens.</title>
        <authorList>
            <person name="Haridas S."/>
            <person name="Albert R."/>
            <person name="Binder M."/>
            <person name="Bloem J."/>
            <person name="LaButti K."/>
            <person name="Salamov A."/>
            <person name="Andreopoulos B."/>
            <person name="Baker S."/>
            <person name="Barry K."/>
            <person name="Bills G."/>
            <person name="Bluhm B."/>
            <person name="Cannon C."/>
            <person name="Castanera R."/>
            <person name="Culley D."/>
            <person name="Daum C."/>
            <person name="Ezra D."/>
            <person name="Gonzalez J."/>
            <person name="Henrissat B."/>
            <person name="Kuo A."/>
            <person name="Liang C."/>
            <person name="Lipzen A."/>
            <person name="Lutzoni F."/>
            <person name="Magnuson J."/>
            <person name="Mondo S."/>
            <person name="Nolan M."/>
            <person name="Ohm R."/>
            <person name="Pangilinan J."/>
            <person name="Park H.-J."/>
            <person name="Ramirez L."/>
            <person name="Alfaro M."/>
            <person name="Sun H."/>
            <person name="Tritt A."/>
            <person name="Yoshinaga Y."/>
            <person name="Zwiers L.-H."/>
            <person name="Turgeon B."/>
            <person name="Goodwin S."/>
            <person name="Spatafora J."/>
            <person name="Crous P."/>
            <person name="Grigoriev I."/>
        </authorList>
    </citation>
    <scope>NUCLEOTIDE SEQUENCE [LARGE SCALE GENOMIC DNA]</scope>
    <source>
        <strain evidence="4">CBS 304.66</strain>
    </source>
</reference>
<protein>
    <recommendedName>
        <fullName evidence="2">Zn(2)-C6 fungal-type domain-containing protein</fullName>
    </recommendedName>
</protein>
<dbReference type="GO" id="GO:0008270">
    <property type="term" value="F:zinc ion binding"/>
    <property type="evidence" value="ECO:0007669"/>
    <property type="project" value="InterPro"/>
</dbReference>
<gene>
    <name evidence="3" type="ORF">CC78DRAFT_548761</name>
</gene>
<dbReference type="AlphaFoldDB" id="A0A9P4N509"/>
<dbReference type="SUPFAM" id="SSF57701">
    <property type="entry name" value="Zn2/Cys6 DNA-binding domain"/>
    <property type="match status" value="1"/>
</dbReference>
<accession>A0A9P4N509</accession>
<dbReference type="PROSITE" id="PS00463">
    <property type="entry name" value="ZN2_CY6_FUNGAL_1"/>
    <property type="match status" value="1"/>
</dbReference>
<dbReference type="Gene3D" id="4.10.240.10">
    <property type="entry name" value="Zn(2)-C6 fungal-type DNA-binding domain"/>
    <property type="match status" value="1"/>
</dbReference>
<dbReference type="InterPro" id="IPR001138">
    <property type="entry name" value="Zn2Cys6_DnaBD"/>
</dbReference>
<evidence type="ECO:0000313" key="4">
    <source>
        <dbReference type="Proteomes" id="UP000800093"/>
    </source>
</evidence>
<evidence type="ECO:0000313" key="3">
    <source>
        <dbReference type="EMBL" id="KAF2258896.1"/>
    </source>
</evidence>